<comment type="caution">
    <text evidence="1">The sequence shown here is derived from an EMBL/GenBank/DDBJ whole genome shotgun (WGS) entry which is preliminary data.</text>
</comment>
<dbReference type="Proteomes" id="UP000076925">
    <property type="component" value="Unassembled WGS sequence"/>
</dbReference>
<keyword evidence="2" id="KW-1185">Reference proteome</keyword>
<proteinExistence type="predicted"/>
<evidence type="ECO:0000313" key="1">
    <source>
        <dbReference type="EMBL" id="KYC37870.1"/>
    </source>
</evidence>
<reference evidence="1 2" key="1">
    <citation type="journal article" date="2013" name="Genome Biol. Evol.">
        <title>Genomes of Stigonematalean cyanobacteria (subsection V) and the evolution of oxygenic photosynthesis from prokaryotes to plastids.</title>
        <authorList>
            <person name="Dagan T."/>
            <person name="Roettger M."/>
            <person name="Stucken K."/>
            <person name="Landan G."/>
            <person name="Koch R."/>
            <person name="Major P."/>
            <person name="Gould S.B."/>
            <person name="Goremykin V.V."/>
            <person name="Rippka R."/>
            <person name="Tandeau de Marsac N."/>
            <person name="Gugger M."/>
            <person name="Lockhart P.J."/>
            <person name="Allen J.F."/>
            <person name="Brune I."/>
            <person name="Maus I."/>
            <person name="Puhler A."/>
            <person name="Martin W.F."/>
        </authorList>
    </citation>
    <scope>NUCLEOTIDE SEQUENCE [LARGE SCALE GENOMIC DNA]</scope>
    <source>
        <strain evidence="1 2">PCC 7110</strain>
    </source>
</reference>
<evidence type="ECO:0000313" key="2">
    <source>
        <dbReference type="Proteomes" id="UP000076925"/>
    </source>
</evidence>
<dbReference type="OrthoDB" id="531842at2"/>
<dbReference type="EMBL" id="ANNX02000045">
    <property type="protein sequence ID" value="KYC37870.1"/>
    <property type="molecule type" value="Genomic_DNA"/>
</dbReference>
<sequence>MSEQISEPTSEQSLEERHKLYCELIDKLLRCPNGQEPEVLEAHLELIDAGLIQTMLQVATGFAHQGNQDGAKFLIHVTKELSKQLGFYPEIPNSTEEGKE</sequence>
<dbReference type="AlphaFoldDB" id="A0A139WZM8"/>
<gene>
    <name evidence="1" type="ORF">WA1_05035</name>
</gene>
<protein>
    <submittedName>
        <fullName evidence="1">Uncharacterized protein</fullName>
    </submittedName>
</protein>
<accession>A0A139WZM8</accession>
<dbReference type="STRING" id="128403.WA1_05035"/>
<dbReference type="RefSeq" id="WP_017743141.1">
    <property type="nucleotide sequence ID" value="NZ_KQ976354.1"/>
</dbReference>
<organism evidence="1 2">
    <name type="scientific">Scytonema hofmannii PCC 7110</name>
    <dbReference type="NCBI Taxonomy" id="128403"/>
    <lineage>
        <taxon>Bacteria</taxon>
        <taxon>Bacillati</taxon>
        <taxon>Cyanobacteriota</taxon>
        <taxon>Cyanophyceae</taxon>
        <taxon>Nostocales</taxon>
        <taxon>Scytonemataceae</taxon>
        <taxon>Scytonema</taxon>
    </lineage>
</organism>
<name>A0A139WZM8_9CYAN</name>